<dbReference type="RefSeq" id="WP_106139316.1">
    <property type="nucleotide sequence ID" value="NZ_PVTE01000016.1"/>
</dbReference>
<dbReference type="Proteomes" id="UP000238375">
    <property type="component" value="Unassembled WGS sequence"/>
</dbReference>
<sequence length="966" mass="108473">MRNLFLLGALCLLTTVLHAQTPTRFTLQGRAVDTLNNALPSSTVMLLSPKDSSMVNFGRTDDKGAFTFKNLRAGSYILKVTFVGYIPYNALIKNGDEAVLDLGGLKLKPITRELMEVVVRTAKAPLTIKGDTIEYNAASFKVPPGSTVEDLLRKLPGVQIDQDGNIRAQGQAVNKVTVDGKQFFGSDPKLATKNLQADAITKVQVFNDKTEQAKLTGIDDGKKEKTVNLQLKDEFKKGGFGKLTAGAGPASNNVSTRYDVRGNYNKFDSKRQLSAVLLGNNTNQGGLSWNDYQDFRGSNSFNWNDDADFGFSGSGRYITFGDDNESLSIPISGGDNRGFTRNLAGGVNYNYDTKKTKLSTSYFFNQTIQDLATLRKQDRSLPGATQLITRDSSIQLNRNANHRISLRFEKQLDTMQTLVVISNGRVGIGNTNLASFQRINQSISKSPEQLYSTSNTTNGTQANQFALANTALYRLKFKKKGRSFAASATYQLTNNDADLLLKSRNDFYQATTVNDMFRNLRNLNQDQNTSLLSNQYKANLLYVEPFAKKFYWETFYNFSLRFDEVERGVFNLDDSRRRVDSLSLYYKNNYTYNRLGSSVRYSYKGLNLSAGLAGQSFVLDGKYNRDRSQELIPIRRTYNTLIPNIGLNYDLKNNKYLYGSYTVGVQIPSSRDLQPVRTITNPLYVTTGNPNLLPGLNKEVQVGFSYFNPGSFINFWSNVFTSWNDNQIVYGQSVDTETLITTTSPENISGGRSTGGYLNFGFPLKKTKATLNLNGQFSAGRSFTPIRQTRLVGGVTEVVPGTDILNQTQNQNINGGARLELTPKDWITFYGNANVNITNARYSVNVGQNQTIYTYTYRGDLNLKFPKDIYLNTTFNYRSYINDQLGFRQQVPILNTSLYHIIGKAKRAEVRLSAYDLLNRNVFVSQYNGQNYIQTESIQTLARHFLLSFTYNMRGVTAKMRRQDFY</sequence>
<keyword evidence="7" id="KW-1185">Reference proteome</keyword>
<proteinExistence type="predicted"/>
<dbReference type="EMBL" id="PVTE01000016">
    <property type="protein sequence ID" value="PRY34711.1"/>
    <property type="molecule type" value="Genomic_DNA"/>
</dbReference>
<feature type="chain" id="PRO_5015733899" evidence="4">
    <location>
        <begin position="20"/>
        <end position="966"/>
    </location>
</feature>
<dbReference type="InterPro" id="IPR036942">
    <property type="entry name" value="Beta-barrel_TonB_sf"/>
</dbReference>
<dbReference type="Pfam" id="PF13620">
    <property type="entry name" value="CarboxypepD_reg"/>
    <property type="match status" value="1"/>
</dbReference>
<accession>A0A2T0SMR0</accession>
<keyword evidence="4" id="KW-0732">Signal</keyword>
<feature type="domain" description="Outer membrane protein beta-barrel" evidence="5">
    <location>
        <begin position="806"/>
        <end position="951"/>
    </location>
</feature>
<evidence type="ECO:0000256" key="1">
    <source>
        <dbReference type="ARBA" id="ARBA00004442"/>
    </source>
</evidence>
<comment type="subcellular location">
    <subcellularLocation>
        <location evidence="1">Cell outer membrane</location>
    </subcellularLocation>
</comment>
<keyword evidence="6" id="KW-0675">Receptor</keyword>
<protein>
    <submittedName>
        <fullName evidence="6">Outer membrane receptor protein involved in Fe transport</fullName>
    </submittedName>
</protein>
<evidence type="ECO:0000259" key="5">
    <source>
        <dbReference type="Pfam" id="PF14905"/>
    </source>
</evidence>
<reference evidence="6 7" key="1">
    <citation type="submission" date="2018-03" db="EMBL/GenBank/DDBJ databases">
        <title>Genomic Encyclopedia of Archaeal and Bacterial Type Strains, Phase II (KMG-II): from individual species to whole genera.</title>
        <authorList>
            <person name="Goeker M."/>
        </authorList>
    </citation>
    <scope>NUCLEOTIDE SEQUENCE [LARGE SCALE GENOMIC DNA]</scope>
    <source>
        <strain evidence="6 7">DSM 28354</strain>
    </source>
</reference>
<evidence type="ECO:0000313" key="7">
    <source>
        <dbReference type="Proteomes" id="UP000238375"/>
    </source>
</evidence>
<dbReference type="AlphaFoldDB" id="A0A2T0SMR0"/>
<comment type="caution">
    <text evidence="6">The sequence shown here is derived from an EMBL/GenBank/DDBJ whole genome shotgun (WGS) entry which is preliminary data.</text>
</comment>
<keyword evidence="3" id="KW-0998">Cell outer membrane</keyword>
<evidence type="ECO:0000256" key="3">
    <source>
        <dbReference type="ARBA" id="ARBA00023237"/>
    </source>
</evidence>
<dbReference type="SUPFAM" id="SSF56935">
    <property type="entry name" value="Porins"/>
    <property type="match status" value="1"/>
</dbReference>
<evidence type="ECO:0000313" key="6">
    <source>
        <dbReference type="EMBL" id="PRY34711.1"/>
    </source>
</evidence>
<dbReference type="SUPFAM" id="SSF49478">
    <property type="entry name" value="Cna protein B-type domain"/>
    <property type="match status" value="1"/>
</dbReference>
<organism evidence="6 7">
    <name type="scientific">Spirosoma oryzae</name>
    <dbReference type="NCBI Taxonomy" id="1469603"/>
    <lineage>
        <taxon>Bacteria</taxon>
        <taxon>Pseudomonadati</taxon>
        <taxon>Bacteroidota</taxon>
        <taxon>Cytophagia</taxon>
        <taxon>Cytophagales</taxon>
        <taxon>Cytophagaceae</taxon>
        <taxon>Spirosoma</taxon>
    </lineage>
</organism>
<feature type="domain" description="Outer membrane protein beta-barrel" evidence="5">
    <location>
        <begin position="476"/>
        <end position="778"/>
    </location>
</feature>
<dbReference type="InterPro" id="IPR041700">
    <property type="entry name" value="OMP_b-brl_3"/>
</dbReference>
<dbReference type="OrthoDB" id="1682379at2"/>
<evidence type="ECO:0000256" key="4">
    <source>
        <dbReference type="SAM" id="SignalP"/>
    </source>
</evidence>
<dbReference type="Gene3D" id="2.40.170.20">
    <property type="entry name" value="TonB-dependent receptor, beta-barrel domain"/>
    <property type="match status" value="1"/>
</dbReference>
<dbReference type="GO" id="GO:0009279">
    <property type="term" value="C:cell outer membrane"/>
    <property type="evidence" value="ECO:0007669"/>
    <property type="project" value="UniProtKB-SubCell"/>
</dbReference>
<gene>
    <name evidence="6" type="ORF">CLV58_116105</name>
</gene>
<evidence type="ECO:0000256" key="2">
    <source>
        <dbReference type="ARBA" id="ARBA00023136"/>
    </source>
</evidence>
<dbReference type="Pfam" id="PF14905">
    <property type="entry name" value="OMP_b-brl_3"/>
    <property type="match status" value="2"/>
</dbReference>
<name>A0A2T0SMR0_9BACT</name>
<feature type="signal peptide" evidence="4">
    <location>
        <begin position="1"/>
        <end position="19"/>
    </location>
</feature>
<keyword evidence="2" id="KW-0472">Membrane</keyword>